<feature type="compositionally biased region" description="Low complexity" evidence="1">
    <location>
        <begin position="11"/>
        <end position="24"/>
    </location>
</feature>
<evidence type="ECO:0000313" key="3">
    <source>
        <dbReference type="Proteomes" id="UP000186895"/>
    </source>
</evidence>
<feature type="compositionally biased region" description="Low complexity" evidence="1">
    <location>
        <begin position="70"/>
        <end position="81"/>
    </location>
</feature>
<proteinExistence type="predicted"/>
<name>A0A1N6RPQ5_9GAMM</name>
<dbReference type="STRING" id="49186.SAMN05421647_103456"/>
<dbReference type="SUPFAM" id="SSF160059">
    <property type="entry name" value="PriA/YqbF domain"/>
    <property type="match status" value="1"/>
</dbReference>
<feature type="compositionally biased region" description="Polar residues" evidence="1">
    <location>
        <begin position="60"/>
        <end position="69"/>
    </location>
</feature>
<sequence length="169" mass="18018">MTAPKRTQRSKPAAKTDAKTAAPKPSEENPAKDAPETDAAAEAVPPEVESGKDGDHAQGEQATMDTNEQAQDAPASPAPGDDAADTTKSEGSPDQGEAEADTASHDRDEIEGIWVRSVKPSFRRCGVRFTREGFGIALDVLEDGQLEILEKDPNLVVERMTFSDEQASQ</sequence>
<gene>
    <name evidence="2" type="ORF">SAMN05421647_103456</name>
</gene>
<dbReference type="Gene3D" id="3.40.5.80">
    <property type="match status" value="1"/>
</dbReference>
<evidence type="ECO:0008006" key="4">
    <source>
        <dbReference type="Google" id="ProtNLM"/>
    </source>
</evidence>
<feature type="compositionally biased region" description="Basic and acidic residues" evidence="1">
    <location>
        <begin position="49"/>
        <end position="58"/>
    </location>
</feature>
<dbReference type="Proteomes" id="UP000186895">
    <property type="component" value="Unassembled WGS sequence"/>
</dbReference>
<keyword evidence="3" id="KW-1185">Reference proteome</keyword>
<accession>A0A1N6RPQ5</accession>
<feature type="region of interest" description="Disordered" evidence="1">
    <location>
        <begin position="1"/>
        <end position="112"/>
    </location>
</feature>
<feature type="compositionally biased region" description="Low complexity" evidence="1">
    <location>
        <begin position="37"/>
        <end position="48"/>
    </location>
</feature>
<evidence type="ECO:0000313" key="2">
    <source>
        <dbReference type="EMBL" id="SIQ30854.1"/>
    </source>
</evidence>
<dbReference type="EMBL" id="FTMN01000003">
    <property type="protein sequence ID" value="SIQ30854.1"/>
    <property type="molecule type" value="Genomic_DNA"/>
</dbReference>
<evidence type="ECO:0000256" key="1">
    <source>
        <dbReference type="SAM" id="MobiDB-lite"/>
    </source>
</evidence>
<reference evidence="2 3" key="1">
    <citation type="submission" date="2017-01" db="EMBL/GenBank/DDBJ databases">
        <authorList>
            <person name="Mah S.A."/>
            <person name="Swanson W.J."/>
            <person name="Moy G.W."/>
            <person name="Vacquier V.D."/>
        </authorList>
    </citation>
    <scope>NUCLEOTIDE SEQUENCE [LARGE SCALE GENOMIC DNA]</scope>
    <source>
        <strain evidence="2 3">DSM 7027</strain>
    </source>
</reference>
<protein>
    <recommendedName>
        <fullName evidence="4">Mu-like prophage FluMu N-terminal domain-containing protein</fullName>
    </recommendedName>
</protein>
<organism evidence="2 3">
    <name type="scientific">Marinobacterium stanieri</name>
    <dbReference type="NCBI Taxonomy" id="49186"/>
    <lineage>
        <taxon>Bacteria</taxon>
        <taxon>Pseudomonadati</taxon>
        <taxon>Pseudomonadota</taxon>
        <taxon>Gammaproteobacteria</taxon>
        <taxon>Oceanospirillales</taxon>
        <taxon>Oceanospirillaceae</taxon>
        <taxon>Marinobacterium</taxon>
    </lineage>
</organism>
<dbReference type="AlphaFoldDB" id="A0A1N6RPQ5"/>
<feature type="compositionally biased region" description="Basic and acidic residues" evidence="1">
    <location>
        <begin position="25"/>
        <end position="35"/>
    </location>
</feature>
<dbReference type="RefSeq" id="WP_175611991.1">
    <property type="nucleotide sequence ID" value="NZ_FTMN01000003.1"/>
</dbReference>